<dbReference type="PANTHER" id="PTHR46292:SF1">
    <property type="entry name" value="COILED-COIL DOMAIN-CONTAINING PROTEIN 102A"/>
    <property type="match status" value="1"/>
</dbReference>
<evidence type="ECO:0000256" key="4">
    <source>
        <dbReference type="SAM" id="MobiDB-lite"/>
    </source>
</evidence>
<evidence type="ECO:0000313" key="7">
    <source>
        <dbReference type="Proteomes" id="UP000078541"/>
    </source>
</evidence>
<keyword evidence="7" id="KW-1185">Reference proteome</keyword>
<dbReference type="EMBL" id="KQ981515">
    <property type="protein sequence ID" value="KYN40769.1"/>
    <property type="molecule type" value="Genomic_DNA"/>
</dbReference>
<feature type="compositionally biased region" description="Polar residues" evidence="4">
    <location>
        <begin position="1"/>
        <end position="12"/>
    </location>
</feature>
<feature type="coiled-coil region" evidence="3">
    <location>
        <begin position="33"/>
        <end position="125"/>
    </location>
</feature>
<dbReference type="GO" id="GO:0016459">
    <property type="term" value="C:myosin complex"/>
    <property type="evidence" value="ECO:0007669"/>
    <property type="project" value="InterPro"/>
</dbReference>
<dbReference type="Pfam" id="PF01576">
    <property type="entry name" value="Myosin_tail_1"/>
    <property type="match status" value="1"/>
</dbReference>
<protein>
    <recommendedName>
        <fullName evidence="2">Coiled-coil domain-containing protein 102A</fullName>
    </recommendedName>
</protein>
<organism evidence="6 7">
    <name type="scientific">Trachymyrmex septentrionalis</name>
    <dbReference type="NCBI Taxonomy" id="34720"/>
    <lineage>
        <taxon>Eukaryota</taxon>
        <taxon>Metazoa</taxon>
        <taxon>Ecdysozoa</taxon>
        <taxon>Arthropoda</taxon>
        <taxon>Hexapoda</taxon>
        <taxon>Insecta</taxon>
        <taxon>Pterygota</taxon>
        <taxon>Neoptera</taxon>
        <taxon>Endopterygota</taxon>
        <taxon>Hymenoptera</taxon>
        <taxon>Apocrita</taxon>
        <taxon>Aculeata</taxon>
        <taxon>Formicoidea</taxon>
        <taxon>Formicidae</taxon>
        <taxon>Myrmicinae</taxon>
        <taxon>Trachymyrmex</taxon>
    </lineage>
</organism>
<sequence>MAQSTTSGTSSRRYMREHEVPSSSRYMDSEWESKEALRQRELEEARARAAQMEKTMRWWSDCTANWREKWSKVRNERNAARDEAKALRAKLEIAVKDANTFKHESQELELQNEQLKKEMEKIHMILLKHAGQFDQQIFTILESDPQLRATFGLDEQLEFYNNVDASDALGHNILPERDIEEYVLQGAVPKHAVELYKESPSNSLDKSITKLVVDSNCKMDGLEKQQSPLDMYNEESLSHKMSELQIKLEKATKTISVEREENNSLHRTVEKLKAEVRQLREQCEELSESKAEAMRELSELKERFQLELSDEHIADLIDNTSNGESMDRRLTELRTELEKLQVENAAEWSKRERLETEKNSLERENKLLRLKLYELQERAESRRPRPVSTADTDTRQLQHEILVRNMVLLEVKQYQASLKQSLAEKTTELSHAMRRSEQYEAEVKRVRARVEELKKELAAAQDEVDAATNNVRKLQRTNEDLVEQLESANIQLEHFRNSNNETCEISVNTEVDGAEDQKFQGNNSNEYNEVGTFGLQIFVLPLEPYTTLQENVKYPQVELLV</sequence>
<evidence type="ECO:0000256" key="3">
    <source>
        <dbReference type="SAM" id="Coils"/>
    </source>
</evidence>
<accession>A0A151JXY8</accession>
<feature type="coiled-coil region" evidence="3">
    <location>
        <begin position="422"/>
        <end position="498"/>
    </location>
</feature>
<gene>
    <name evidence="6" type="ORF">ALC56_04809</name>
</gene>
<feature type="domain" description="Myosin tail" evidence="5">
    <location>
        <begin position="317"/>
        <end position="497"/>
    </location>
</feature>
<dbReference type="InterPro" id="IPR002928">
    <property type="entry name" value="Myosin_tail"/>
</dbReference>
<reference evidence="6 7" key="1">
    <citation type="submission" date="2016-03" db="EMBL/GenBank/DDBJ databases">
        <title>Trachymyrmex septentrionalis WGS genome.</title>
        <authorList>
            <person name="Nygaard S."/>
            <person name="Hu H."/>
            <person name="Boomsma J."/>
            <person name="Zhang G."/>
        </authorList>
    </citation>
    <scope>NUCLEOTIDE SEQUENCE [LARGE SCALE GENOMIC DNA]</scope>
    <source>
        <strain evidence="6">Tsep2-gDNA-1</strain>
        <tissue evidence="6">Whole body</tissue>
    </source>
</reference>
<feature type="region of interest" description="Disordered" evidence="4">
    <location>
        <begin position="1"/>
        <end position="31"/>
    </location>
</feature>
<dbReference type="PANTHER" id="PTHR46292">
    <property type="entry name" value="COILED-COIL DOMAIN-CONTAINING PROTEIN 102A"/>
    <property type="match status" value="1"/>
</dbReference>
<evidence type="ECO:0000259" key="5">
    <source>
        <dbReference type="Pfam" id="PF01576"/>
    </source>
</evidence>
<keyword evidence="1 3" id="KW-0175">Coiled coil</keyword>
<name>A0A151JXY8_9HYME</name>
<feature type="coiled-coil region" evidence="3">
    <location>
        <begin position="234"/>
        <end position="378"/>
    </location>
</feature>
<dbReference type="Proteomes" id="UP000078541">
    <property type="component" value="Unassembled WGS sequence"/>
</dbReference>
<dbReference type="AlphaFoldDB" id="A0A151JXY8"/>
<dbReference type="STRING" id="34720.A0A151JXY8"/>
<evidence type="ECO:0000256" key="2">
    <source>
        <dbReference type="ARBA" id="ARBA00040149"/>
    </source>
</evidence>
<proteinExistence type="predicted"/>
<evidence type="ECO:0000256" key="1">
    <source>
        <dbReference type="ARBA" id="ARBA00023054"/>
    </source>
</evidence>
<evidence type="ECO:0000313" key="6">
    <source>
        <dbReference type="EMBL" id="KYN40769.1"/>
    </source>
</evidence>